<evidence type="ECO:0000313" key="11">
    <source>
        <dbReference type="Proteomes" id="UP000323664"/>
    </source>
</evidence>
<dbReference type="Gene3D" id="2.30.30.30">
    <property type="match status" value="1"/>
</dbReference>
<keyword evidence="4 7" id="KW-0805">Transcription regulation</keyword>
<dbReference type="Proteomes" id="UP000323664">
    <property type="component" value="Unassembled WGS sequence"/>
</dbReference>
<dbReference type="Gene3D" id="3.30.70.940">
    <property type="entry name" value="NusG, N-terminal domain"/>
    <property type="match status" value="1"/>
</dbReference>
<accession>A0A5M9WUA7</accession>
<dbReference type="InterPro" id="IPR041988">
    <property type="entry name" value="Ribosomal_uL24_KOW"/>
</dbReference>
<dbReference type="InterPro" id="IPR043425">
    <property type="entry name" value="NusG-like"/>
</dbReference>
<dbReference type="InterPro" id="IPR047663">
    <property type="entry name" value="Transcription_antiterm_LoaP"/>
</dbReference>
<dbReference type="InterPro" id="IPR001062">
    <property type="entry name" value="Transcrpt_antiterm_NusG"/>
</dbReference>
<dbReference type="GO" id="GO:0006353">
    <property type="term" value="P:DNA-templated transcription termination"/>
    <property type="evidence" value="ECO:0007669"/>
    <property type="project" value="UniProtKB-KW"/>
</dbReference>
<organism evidence="10 11">
    <name type="scientific">Paenibacillus amylolyticus</name>
    <dbReference type="NCBI Taxonomy" id="1451"/>
    <lineage>
        <taxon>Bacteria</taxon>
        <taxon>Bacillati</taxon>
        <taxon>Bacillota</taxon>
        <taxon>Bacilli</taxon>
        <taxon>Bacillales</taxon>
        <taxon>Paenibacillaceae</taxon>
        <taxon>Paenibacillus</taxon>
    </lineage>
</organism>
<dbReference type="SUPFAM" id="SSF82679">
    <property type="entry name" value="N-utilization substance G protein NusG, N-terminal domain"/>
    <property type="match status" value="1"/>
</dbReference>
<reference evidence="10 11" key="1">
    <citation type="journal article" date="2019" name="J. Ind. Microbiol. Biotechnol.">
        <title>Paenibacillus amylolyticus 27C64 has a diverse set of carbohydrate-active enzymes and complete pectin deconstruction system.</title>
        <authorList>
            <person name="Keggi C."/>
            <person name="Doran-Peterson J."/>
        </authorList>
    </citation>
    <scope>NUCLEOTIDE SEQUENCE [LARGE SCALE GENOMIC DNA]</scope>
    <source>
        <strain evidence="10 11">27C64</strain>
    </source>
</reference>
<dbReference type="OrthoDB" id="1681764at2"/>
<dbReference type="NCBIfam" id="NF033641">
    <property type="entry name" value="antiterm_LoaP"/>
    <property type="match status" value="1"/>
</dbReference>
<dbReference type="RefSeq" id="WP_123064839.1">
    <property type="nucleotide sequence ID" value="NZ_RIAS01000007.1"/>
</dbReference>
<dbReference type="CDD" id="cd08000">
    <property type="entry name" value="NGN"/>
    <property type="match status" value="1"/>
</dbReference>
<dbReference type="GO" id="GO:0031564">
    <property type="term" value="P:transcription antitermination"/>
    <property type="evidence" value="ECO:0007669"/>
    <property type="project" value="UniProtKB-KW"/>
</dbReference>
<dbReference type="EMBL" id="RIAS01000007">
    <property type="protein sequence ID" value="KAA8785039.1"/>
    <property type="molecule type" value="Genomic_DNA"/>
</dbReference>
<comment type="caution">
    <text evidence="10">The sequence shown here is derived from an EMBL/GenBank/DDBJ whole genome shotgun (WGS) entry which is preliminary data.</text>
</comment>
<evidence type="ECO:0000256" key="4">
    <source>
        <dbReference type="ARBA" id="ARBA00023015"/>
    </source>
</evidence>
<evidence type="ECO:0000256" key="3">
    <source>
        <dbReference type="ARBA" id="ARBA00022980"/>
    </source>
</evidence>
<evidence type="ECO:0000259" key="9">
    <source>
        <dbReference type="Pfam" id="PF02357"/>
    </source>
</evidence>
<proteinExistence type="inferred from homology"/>
<dbReference type="GO" id="GO:0005840">
    <property type="term" value="C:ribosome"/>
    <property type="evidence" value="ECO:0007669"/>
    <property type="project" value="UniProtKB-KW"/>
</dbReference>
<dbReference type="GO" id="GO:1990904">
    <property type="term" value="C:ribonucleoprotein complex"/>
    <property type="evidence" value="ECO:0007669"/>
    <property type="project" value="UniProtKB-KW"/>
</dbReference>
<dbReference type="InterPro" id="IPR008991">
    <property type="entry name" value="Translation_prot_SH3-like_sf"/>
</dbReference>
<dbReference type="GO" id="GO:0003723">
    <property type="term" value="F:RNA binding"/>
    <property type="evidence" value="ECO:0007669"/>
    <property type="project" value="InterPro"/>
</dbReference>
<feature type="domain" description="KOW" evidence="8">
    <location>
        <begin position="145"/>
        <end position="172"/>
    </location>
</feature>
<evidence type="ECO:0000256" key="1">
    <source>
        <dbReference type="ARBA" id="ARBA00010618"/>
    </source>
</evidence>
<dbReference type="SUPFAM" id="SSF50104">
    <property type="entry name" value="Translation proteins SH3-like domain"/>
    <property type="match status" value="1"/>
</dbReference>
<keyword evidence="5 7" id="KW-0804">Transcription</keyword>
<name>A0A5M9WUA7_PAEAM</name>
<keyword evidence="6" id="KW-0687">Ribonucleoprotein</keyword>
<evidence type="ECO:0000259" key="8">
    <source>
        <dbReference type="Pfam" id="PF00467"/>
    </source>
</evidence>
<dbReference type="CDD" id="cd06089">
    <property type="entry name" value="KOW_RPL26"/>
    <property type="match status" value="1"/>
</dbReference>
<evidence type="ECO:0000256" key="2">
    <source>
        <dbReference type="ARBA" id="ARBA00022814"/>
    </source>
</evidence>
<evidence type="ECO:0000256" key="6">
    <source>
        <dbReference type="ARBA" id="ARBA00023274"/>
    </source>
</evidence>
<dbReference type="InterPro" id="IPR006645">
    <property type="entry name" value="NGN-like_dom"/>
</dbReference>
<comment type="similarity">
    <text evidence="1">Belongs to the universal ribosomal protein uL24 family.</text>
</comment>
<dbReference type="PANTHER" id="PTHR30265:SF4">
    <property type="entry name" value="KOW MOTIF FAMILY PROTEIN, EXPRESSED"/>
    <property type="match status" value="1"/>
</dbReference>
<dbReference type="InterPro" id="IPR014722">
    <property type="entry name" value="Rib_uL2_dom2"/>
</dbReference>
<dbReference type="PRINTS" id="PR00338">
    <property type="entry name" value="NUSGTNSCPFCT"/>
</dbReference>
<evidence type="ECO:0000256" key="7">
    <source>
        <dbReference type="RuleBase" id="RU000538"/>
    </source>
</evidence>
<keyword evidence="3" id="KW-0689">Ribosomal protein</keyword>
<evidence type="ECO:0000256" key="5">
    <source>
        <dbReference type="ARBA" id="ARBA00023163"/>
    </source>
</evidence>
<comment type="similarity">
    <text evidence="7">Belongs to the NusG family.</text>
</comment>
<keyword evidence="2 7" id="KW-0889">Transcription antitermination</keyword>
<protein>
    <recommendedName>
        <fullName evidence="7">Transcription termination/antitermination protein NusG</fullName>
    </recommendedName>
</protein>
<dbReference type="InterPro" id="IPR036735">
    <property type="entry name" value="NGN_dom_sf"/>
</dbReference>
<feature type="domain" description="NusG-like N-terminal" evidence="9">
    <location>
        <begin position="1"/>
        <end position="93"/>
    </location>
</feature>
<dbReference type="InterPro" id="IPR005824">
    <property type="entry name" value="KOW"/>
</dbReference>
<dbReference type="GO" id="GO:0006354">
    <property type="term" value="P:DNA-templated transcription elongation"/>
    <property type="evidence" value="ECO:0007669"/>
    <property type="project" value="InterPro"/>
</dbReference>
<evidence type="ECO:0000313" key="10">
    <source>
        <dbReference type="EMBL" id="KAA8785039.1"/>
    </source>
</evidence>
<dbReference type="PANTHER" id="PTHR30265">
    <property type="entry name" value="RHO-INTERACTING TRANSCRIPTION TERMINATION FACTOR NUSG"/>
    <property type="match status" value="1"/>
</dbReference>
<dbReference type="Pfam" id="PF02357">
    <property type="entry name" value="NusG"/>
    <property type="match status" value="1"/>
</dbReference>
<sequence>MHWYALFVEAGKEELVQTLINKYIDEPTVRTLVPKRKICEKRKGKYFHIDKPLFPGYVLIHTQMNTTIYYKLKEIPKYYRLLNMYNNKETNNQINTRVVHDTEQKHPEPTYLFSEISDNEMSLVLQLLGDEQVIDYSRVYFINSKVIVQSGPLKGKEGIIKKVNKHKKRVKILLNFMGNEIAMDVGIELLSSREYIDPTGP</sequence>
<dbReference type="Pfam" id="PF00467">
    <property type="entry name" value="KOW"/>
    <property type="match status" value="1"/>
</dbReference>
<gene>
    <name evidence="10" type="primary">loaP</name>
    <name evidence="10" type="ORF">EC604_14440</name>
</gene>
<keyword evidence="7" id="KW-0806">Transcription termination</keyword>
<comment type="function">
    <text evidence="7">Participates in transcription elongation, termination and antitermination.</text>
</comment>
<dbReference type="GO" id="GO:0032784">
    <property type="term" value="P:regulation of DNA-templated transcription elongation"/>
    <property type="evidence" value="ECO:0007669"/>
    <property type="project" value="InterPro"/>
</dbReference>
<dbReference type="AlphaFoldDB" id="A0A5M9WUA7"/>